<evidence type="ECO:0000256" key="1">
    <source>
        <dbReference type="SAM" id="MobiDB-lite"/>
    </source>
</evidence>
<evidence type="ECO:0000313" key="2">
    <source>
        <dbReference type="EMBL" id="GJT69999.1"/>
    </source>
</evidence>
<organism evidence="2 3">
    <name type="scientific">Tanacetum coccineum</name>
    <dbReference type="NCBI Taxonomy" id="301880"/>
    <lineage>
        <taxon>Eukaryota</taxon>
        <taxon>Viridiplantae</taxon>
        <taxon>Streptophyta</taxon>
        <taxon>Embryophyta</taxon>
        <taxon>Tracheophyta</taxon>
        <taxon>Spermatophyta</taxon>
        <taxon>Magnoliopsida</taxon>
        <taxon>eudicotyledons</taxon>
        <taxon>Gunneridae</taxon>
        <taxon>Pentapetalae</taxon>
        <taxon>asterids</taxon>
        <taxon>campanulids</taxon>
        <taxon>Asterales</taxon>
        <taxon>Asteraceae</taxon>
        <taxon>Asteroideae</taxon>
        <taxon>Anthemideae</taxon>
        <taxon>Anthemidinae</taxon>
        <taxon>Tanacetum</taxon>
    </lineage>
</organism>
<evidence type="ECO:0000313" key="3">
    <source>
        <dbReference type="Proteomes" id="UP001151760"/>
    </source>
</evidence>
<reference evidence="2" key="2">
    <citation type="submission" date="2022-01" db="EMBL/GenBank/DDBJ databases">
        <authorList>
            <person name="Yamashiro T."/>
            <person name="Shiraishi A."/>
            <person name="Satake H."/>
            <person name="Nakayama K."/>
        </authorList>
    </citation>
    <scope>NUCLEOTIDE SEQUENCE</scope>
</reference>
<accession>A0ABQ5G307</accession>
<dbReference type="EMBL" id="BQNB010018038">
    <property type="protein sequence ID" value="GJT69999.1"/>
    <property type="molecule type" value="Genomic_DNA"/>
</dbReference>
<name>A0ABQ5G307_9ASTR</name>
<comment type="caution">
    <text evidence="2">The sequence shown here is derived from an EMBL/GenBank/DDBJ whole genome shotgun (WGS) entry which is preliminary data.</text>
</comment>
<sequence>MWESKDLIENLINWDKPPKDGDGAWHAKIRIIDPDGEEFTKTKNQSPPLKMLTERESPNGRSLTGPLHDT</sequence>
<keyword evidence="3" id="KW-1185">Reference proteome</keyword>
<reference evidence="2" key="1">
    <citation type="journal article" date="2022" name="Int. J. Mol. Sci.">
        <title>Draft Genome of Tanacetum Coccineum: Genomic Comparison of Closely Related Tanacetum-Family Plants.</title>
        <authorList>
            <person name="Yamashiro T."/>
            <person name="Shiraishi A."/>
            <person name="Nakayama K."/>
            <person name="Satake H."/>
        </authorList>
    </citation>
    <scope>NUCLEOTIDE SEQUENCE</scope>
</reference>
<protein>
    <submittedName>
        <fullName evidence="2">Uncharacterized protein</fullName>
    </submittedName>
</protein>
<feature type="region of interest" description="Disordered" evidence="1">
    <location>
        <begin position="36"/>
        <end position="70"/>
    </location>
</feature>
<proteinExistence type="predicted"/>
<gene>
    <name evidence="2" type="ORF">Tco_1029285</name>
</gene>
<dbReference type="Proteomes" id="UP001151760">
    <property type="component" value="Unassembled WGS sequence"/>
</dbReference>